<evidence type="ECO:0000259" key="1">
    <source>
        <dbReference type="Pfam" id="PF01321"/>
    </source>
</evidence>
<dbReference type="InterPro" id="IPR000587">
    <property type="entry name" value="Creatinase_N"/>
</dbReference>
<proteinExistence type="predicted"/>
<dbReference type="SUPFAM" id="SSF53092">
    <property type="entry name" value="Creatinase/prolidase N-terminal domain"/>
    <property type="match status" value="1"/>
</dbReference>
<dbReference type="AlphaFoldDB" id="A0A521BD82"/>
<reference evidence="2 3" key="1">
    <citation type="submission" date="2017-05" db="EMBL/GenBank/DDBJ databases">
        <authorList>
            <person name="Varghese N."/>
            <person name="Submissions S."/>
        </authorList>
    </citation>
    <scope>NUCLEOTIDE SEQUENCE [LARGE SCALE GENOMIC DNA]</scope>
    <source>
        <strain evidence="2 3">DSM 28009</strain>
    </source>
</reference>
<protein>
    <submittedName>
        <fullName evidence="2">Creatinase/Prolidase N-terminal domain-containing protein</fullName>
    </submittedName>
</protein>
<dbReference type="Proteomes" id="UP000319555">
    <property type="component" value="Unassembled WGS sequence"/>
</dbReference>
<accession>A0A521BD82</accession>
<feature type="domain" description="Creatinase N-terminal" evidence="1">
    <location>
        <begin position="17"/>
        <end position="71"/>
    </location>
</feature>
<dbReference type="Gene3D" id="3.40.350.10">
    <property type="entry name" value="Creatinase/prolidase N-terminal domain"/>
    <property type="match status" value="1"/>
</dbReference>
<dbReference type="Pfam" id="PF01321">
    <property type="entry name" value="Creatinase_N"/>
    <property type="match status" value="1"/>
</dbReference>
<name>A0A521BD82_9RHOB</name>
<dbReference type="EMBL" id="FXTE01000001">
    <property type="protein sequence ID" value="SMO45033.1"/>
    <property type="molecule type" value="Genomic_DNA"/>
</dbReference>
<organism evidence="2 3">
    <name type="scientific">Ruegeria faecimaris</name>
    <dbReference type="NCBI Taxonomy" id="686389"/>
    <lineage>
        <taxon>Bacteria</taxon>
        <taxon>Pseudomonadati</taxon>
        <taxon>Pseudomonadota</taxon>
        <taxon>Alphaproteobacteria</taxon>
        <taxon>Rhodobacterales</taxon>
        <taxon>Roseobacteraceae</taxon>
        <taxon>Ruegeria</taxon>
    </lineage>
</organism>
<evidence type="ECO:0000313" key="2">
    <source>
        <dbReference type="EMBL" id="SMO45033.1"/>
    </source>
</evidence>
<dbReference type="InterPro" id="IPR029149">
    <property type="entry name" value="Creatin/AminoP/Spt16_N"/>
</dbReference>
<keyword evidence="3" id="KW-1185">Reference proteome</keyword>
<sequence length="91" mass="10645">MSQVNPVFTRGEFNRQLSKTRKAMAKAGLDALFFEAPSNMTWLTGYEGWSFYVHQGILVFHDADPIRWERNQDTNGERRTVWMPDCQILPH</sequence>
<evidence type="ECO:0000313" key="3">
    <source>
        <dbReference type="Proteomes" id="UP000319555"/>
    </source>
</evidence>
<gene>
    <name evidence="2" type="ORF">SAMN06265380_101774</name>
</gene>